<name>A0A445C6Q8_ARAHY</name>
<dbReference type="AlphaFoldDB" id="A0A445C6Q8"/>
<dbReference type="EMBL" id="SDMP01000007">
    <property type="protein sequence ID" value="RYR46599.1"/>
    <property type="molecule type" value="Genomic_DNA"/>
</dbReference>
<dbReference type="Proteomes" id="UP000289738">
    <property type="component" value="Chromosome A07"/>
</dbReference>
<gene>
    <name evidence="2" type="ORF">Ahy_A07g032344</name>
</gene>
<proteinExistence type="predicted"/>
<evidence type="ECO:0000313" key="2">
    <source>
        <dbReference type="EMBL" id="RYR46599.1"/>
    </source>
</evidence>
<protein>
    <submittedName>
        <fullName evidence="2">Uncharacterized protein</fullName>
    </submittedName>
</protein>
<accession>A0A445C6Q8</accession>
<sequence length="169" mass="19107">MTIGNRGRSNLATEPAMGDSSNASQQDAPPPPSVIQMRIWPDGIQAKIYDHRTTKRFQQMMSNVHQGRNHLMIWICPSIKKELEAHFRTDEGFKHRRLTNLTNRASSRSSKYTGGSATFIKTKSRLRSCLLFPRRVSHTLAPPNAIILYLRVAGFGDIVQLKDVVFDNS</sequence>
<reference evidence="2 3" key="1">
    <citation type="submission" date="2019-01" db="EMBL/GenBank/DDBJ databases">
        <title>Sequencing of cultivated peanut Arachis hypogaea provides insights into genome evolution and oil improvement.</title>
        <authorList>
            <person name="Chen X."/>
        </authorList>
    </citation>
    <scope>NUCLEOTIDE SEQUENCE [LARGE SCALE GENOMIC DNA]</scope>
    <source>
        <strain evidence="3">cv. Fuhuasheng</strain>
        <tissue evidence="2">Leaves</tissue>
    </source>
</reference>
<evidence type="ECO:0000313" key="3">
    <source>
        <dbReference type="Proteomes" id="UP000289738"/>
    </source>
</evidence>
<organism evidence="2 3">
    <name type="scientific">Arachis hypogaea</name>
    <name type="common">Peanut</name>
    <dbReference type="NCBI Taxonomy" id="3818"/>
    <lineage>
        <taxon>Eukaryota</taxon>
        <taxon>Viridiplantae</taxon>
        <taxon>Streptophyta</taxon>
        <taxon>Embryophyta</taxon>
        <taxon>Tracheophyta</taxon>
        <taxon>Spermatophyta</taxon>
        <taxon>Magnoliopsida</taxon>
        <taxon>eudicotyledons</taxon>
        <taxon>Gunneridae</taxon>
        <taxon>Pentapetalae</taxon>
        <taxon>rosids</taxon>
        <taxon>fabids</taxon>
        <taxon>Fabales</taxon>
        <taxon>Fabaceae</taxon>
        <taxon>Papilionoideae</taxon>
        <taxon>50 kb inversion clade</taxon>
        <taxon>dalbergioids sensu lato</taxon>
        <taxon>Dalbergieae</taxon>
        <taxon>Pterocarpus clade</taxon>
        <taxon>Arachis</taxon>
    </lineage>
</organism>
<feature type="region of interest" description="Disordered" evidence="1">
    <location>
        <begin position="1"/>
        <end position="34"/>
    </location>
</feature>
<evidence type="ECO:0000256" key="1">
    <source>
        <dbReference type="SAM" id="MobiDB-lite"/>
    </source>
</evidence>
<comment type="caution">
    <text evidence="2">The sequence shown here is derived from an EMBL/GenBank/DDBJ whole genome shotgun (WGS) entry which is preliminary data.</text>
</comment>
<keyword evidence="3" id="KW-1185">Reference proteome</keyword>